<evidence type="ECO:0000256" key="2">
    <source>
        <dbReference type="SAM" id="Phobius"/>
    </source>
</evidence>
<keyword evidence="2" id="KW-0472">Membrane</keyword>
<evidence type="ECO:0000313" key="3">
    <source>
        <dbReference type="EMBL" id="KAA8896003.1"/>
    </source>
</evidence>
<keyword evidence="2" id="KW-1133">Transmembrane helix</keyword>
<keyword evidence="2" id="KW-0812">Transmembrane</keyword>
<gene>
    <name evidence="3" type="ORF">FN846DRAFT_755647</name>
</gene>
<feature type="compositionally biased region" description="Acidic residues" evidence="1">
    <location>
        <begin position="68"/>
        <end position="79"/>
    </location>
</feature>
<proteinExistence type="predicted"/>
<feature type="non-terminal residue" evidence="3">
    <location>
        <position position="101"/>
    </location>
</feature>
<comment type="caution">
    <text evidence="3">The sequence shown here is derived from an EMBL/GenBank/DDBJ whole genome shotgun (WGS) entry which is preliminary data.</text>
</comment>
<keyword evidence="4" id="KW-1185">Reference proteome</keyword>
<evidence type="ECO:0000313" key="4">
    <source>
        <dbReference type="Proteomes" id="UP000326924"/>
    </source>
</evidence>
<organism evidence="3 4">
    <name type="scientific">Sphaerosporella brunnea</name>
    <dbReference type="NCBI Taxonomy" id="1250544"/>
    <lineage>
        <taxon>Eukaryota</taxon>
        <taxon>Fungi</taxon>
        <taxon>Dikarya</taxon>
        <taxon>Ascomycota</taxon>
        <taxon>Pezizomycotina</taxon>
        <taxon>Pezizomycetes</taxon>
        <taxon>Pezizales</taxon>
        <taxon>Pyronemataceae</taxon>
        <taxon>Sphaerosporella</taxon>
    </lineage>
</organism>
<dbReference type="AlphaFoldDB" id="A0A5J5ELA6"/>
<accession>A0A5J5ELA6</accession>
<dbReference type="EMBL" id="VXIS01000231">
    <property type="protein sequence ID" value="KAA8896003.1"/>
    <property type="molecule type" value="Genomic_DNA"/>
</dbReference>
<evidence type="ECO:0000256" key="1">
    <source>
        <dbReference type="SAM" id="MobiDB-lite"/>
    </source>
</evidence>
<dbReference type="OrthoDB" id="5404384at2759"/>
<protein>
    <submittedName>
        <fullName evidence="3">Uncharacterized protein</fullName>
    </submittedName>
</protein>
<feature type="region of interest" description="Disordered" evidence="1">
    <location>
        <begin position="55"/>
        <end position="101"/>
    </location>
</feature>
<dbReference type="InParanoid" id="A0A5J5ELA6"/>
<name>A0A5J5ELA6_9PEZI</name>
<feature type="transmembrane region" description="Helical" evidence="2">
    <location>
        <begin position="6"/>
        <end position="27"/>
    </location>
</feature>
<sequence>MLSTVANFFVTSILTLLAGITLVFTYYRWARPVLLRHNIIPLQHLPATLSQRFSNRRRRRGHVRLPSEDFDEDPDEWSDGDGRLSRDLEEGFAMYRDDDEE</sequence>
<reference evidence="3 4" key="1">
    <citation type="submission" date="2019-09" db="EMBL/GenBank/DDBJ databases">
        <title>Draft genome of the ectomycorrhizal ascomycete Sphaerosporella brunnea.</title>
        <authorList>
            <consortium name="DOE Joint Genome Institute"/>
            <person name="Benucci G.M."/>
            <person name="Marozzi G."/>
            <person name="Antonielli L."/>
            <person name="Sanchez S."/>
            <person name="Marco P."/>
            <person name="Wang X."/>
            <person name="Falini L.B."/>
            <person name="Barry K."/>
            <person name="Haridas S."/>
            <person name="Lipzen A."/>
            <person name="Labutti K."/>
            <person name="Grigoriev I.V."/>
            <person name="Murat C."/>
            <person name="Martin F."/>
            <person name="Albertini E."/>
            <person name="Donnini D."/>
            <person name="Bonito G."/>
        </authorList>
    </citation>
    <scope>NUCLEOTIDE SEQUENCE [LARGE SCALE GENOMIC DNA]</scope>
    <source>
        <strain evidence="3 4">Sb_GMNB300</strain>
    </source>
</reference>
<feature type="compositionally biased region" description="Basic and acidic residues" evidence="1">
    <location>
        <begin position="80"/>
        <end position="89"/>
    </location>
</feature>
<dbReference type="Proteomes" id="UP000326924">
    <property type="component" value="Unassembled WGS sequence"/>
</dbReference>